<organism evidence="7 8">
    <name type="scientific">Sulfuriferula multivorans</name>
    <dbReference type="NCBI Taxonomy" id="1559896"/>
    <lineage>
        <taxon>Bacteria</taxon>
        <taxon>Pseudomonadati</taxon>
        <taxon>Pseudomonadota</taxon>
        <taxon>Betaproteobacteria</taxon>
        <taxon>Nitrosomonadales</taxon>
        <taxon>Sulfuricellaceae</taxon>
        <taxon>Sulfuriferula</taxon>
    </lineage>
</organism>
<name>A0A7C9JWF4_9PROT</name>
<dbReference type="EMBL" id="JAAFGW010000029">
    <property type="protein sequence ID" value="NDP47396.1"/>
    <property type="molecule type" value="Genomic_DNA"/>
</dbReference>
<keyword evidence="2 4" id="KW-0472">Membrane</keyword>
<dbReference type="PANTHER" id="PTHR34512">
    <property type="entry name" value="CELL SURFACE PROTEIN"/>
    <property type="match status" value="1"/>
</dbReference>
<keyword evidence="4" id="KW-0449">Lipoprotein</keyword>
<evidence type="ECO:0000256" key="4">
    <source>
        <dbReference type="HAMAP-Rule" id="MF_00923"/>
    </source>
</evidence>
<comment type="function">
    <text evidence="4">Part of the outer membrane protein assembly complex, which is involved in assembly and insertion of beta-barrel proteins into the outer membrane.</text>
</comment>
<dbReference type="Pfam" id="PF13360">
    <property type="entry name" value="PQQ_2"/>
    <property type="match status" value="1"/>
</dbReference>
<keyword evidence="1 4" id="KW-0732">Signal</keyword>
<comment type="caution">
    <text evidence="7">The sequence shown here is derived from an EMBL/GenBank/DDBJ whole genome shotgun (WGS) entry which is preliminary data.</text>
</comment>
<dbReference type="GO" id="GO:0043165">
    <property type="term" value="P:Gram-negative-bacterium-type cell outer membrane assembly"/>
    <property type="evidence" value="ECO:0007669"/>
    <property type="project" value="UniProtKB-UniRule"/>
</dbReference>
<reference evidence="7 8" key="1">
    <citation type="submission" date="2019-09" db="EMBL/GenBank/DDBJ databases">
        <title>H2 Metabolism Revealed by Metagenomic Analysis in Subglacial Sediment of East Antarctica.</title>
        <authorList>
            <person name="Yang Z."/>
            <person name="Zhang Y."/>
            <person name="Lv Y."/>
            <person name="Yan W."/>
            <person name="Xiao X."/>
            <person name="Sun B."/>
            <person name="Ma H."/>
        </authorList>
    </citation>
    <scope>NUCLEOTIDE SEQUENCE [LARGE SCALE GENOMIC DNA]</scope>
    <source>
        <strain evidence="7">Bin2_2</strain>
    </source>
</reference>
<comment type="subunit">
    <text evidence="4">Part of the Bam complex.</text>
</comment>
<protein>
    <recommendedName>
        <fullName evidence="4">Outer membrane protein assembly factor BamB</fullName>
    </recommendedName>
</protein>
<comment type="similarity">
    <text evidence="4">Belongs to the BamB family.</text>
</comment>
<keyword evidence="3 4" id="KW-0998">Cell outer membrane</keyword>
<keyword evidence="4" id="KW-0564">Palmitate</keyword>
<accession>A0A7C9JWF4</accession>
<dbReference type="PROSITE" id="PS51257">
    <property type="entry name" value="PROKAR_LIPOPROTEIN"/>
    <property type="match status" value="1"/>
</dbReference>
<comment type="subcellular location">
    <subcellularLocation>
        <location evidence="4">Cell outer membrane</location>
        <topology evidence="4">Lipid-anchor</topology>
    </subcellularLocation>
</comment>
<dbReference type="InterPro" id="IPR017687">
    <property type="entry name" value="BamB"/>
</dbReference>
<dbReference type="InterPro" id="IPR011047">
    <property type="entry name" value="Quinoprotein_ADH-like_sf"/>
</dbReference>
<dbReference type="Gene3D" id="2.130.10.10">
    <property type="entry name" value="YVTN repeat-like/Quinoprotein amine dehydrogenase"/>
    <property type="match status" value="1"/>
</dbReference>
<proteinExistence type="inferred from homology"/>
<dbReference type="HAMAP" id="MF_00923">
    <property type="entry name" value="OM_assembly_BamB"/>
    <property type="match status" value="1"/>
</dbReference>
<evidence type="ECO:0000256" key="1">
    <source>
        <dbReference type="ARBA" id="ARBA00022729"/>
    </source>
</evidence>
<gene>
    <name evidence="4 7" type="primary">bamB</name>
    <name evidence="7" type="ORF">GZ085_03220</name>
</gene>
<evidence type="ECO:0000256" key="5">
    <source>
        <dbReference type="SAM" id="SignalP"/>
    </source>
</evidence>
<dbReference type="AlphaFoldDB" id="A0A7C9JWF4"/>
<dbReference type="InterPro" id="IPR015943">
    <property type="entry name" value="WD40/YVTN_repeat-like_dom_sf"/>
</dbReference>
<feature type="chain" id="PRO_5029073300" description="Outer membrane protein assembly factor BamB" evidence="5">
    <location>
        <begin position="21"/>
        <end position="386"/>
    </location>
</feature>
<dbReference type="PANTHER" id="PTHR34512:SF30">
    <property type="entry name" value="OUTER MEMBRANE PROTEIN ASSEMBLY FACTOR BAMB"/>
    <property type="match status" value="1"/>
</dbReference>
<dbReference type="InterPro" id="IPR002372">
    <property type="entry name" value="PQQ_rpt_dom"/>
</dbReference>
<dbReference type="NCBIfam" id="TIGR03300">
    <property type="entry name" value="assembly_YfgL"/>
    <property type="match status" value="1"/>
</dbReference>
<dbReference type="GO" id="GO:0051205">
    <property type="term" value="P:protein insertion into membrane"/>
    <property type="evidence" value="ECO:0007669"/>
    <property type="project" value="UniProtKB-UniRule"/>
</dbReference>
<evidence type="ECO:0000313" key="8">
    <source>
        <dbReference type="Proteomes" id="UP000483432"/>
    </source>
</evidence>
<evidence type="ECO:0000256" key="3">
    <source>
        <dbReference type="ARBA" id="ARBA00023237"/>
    </source>
</evidence>
<dbReference type="Proteomes" id="UP000483432">
    <property type="component" value="Unassembled WGS sequence"/>
</dbReference>
<dbReference type="SMART" id="SM00564">
    <property type="entry name" value="PQQ"/>
    <property type="match status" value="6"/>
</dbReference>
<feature type="signal peptide" evidence="5">
    <location>
        <begin position="1"/>
        <end position="20"/>
    </location>
</feature>
<feature type="domain" description="Pyrrolo-quinoline quinone repeat" evidence="6">
    <location>
        <begin position="82"/>
        <end position="313"/>
    </location>
</feature>
<dbReference type="GO" id="GO:0009279">
    <property type="term" value="C:cell outer membrane"/>
    <property type="evidence" value="ECO:0007669"/>
    <property type="project" value="UniProtKB-SubCell"/>
</dbReference>
<evidence type="ECO:0000313" key="7">
    <source>
        <dbReference type="EMBL" id="NDP47396.1"/>
    </source>
</evidence>
<dbReference type="SUPFAM" id="SSF50998">
    <property type="entry name" value="Quinoprotein alcohol dehydrogenase-like"/>
    <property type="match status" value="1"/>
</dbReference>
<dbReference type="InterPro" id="IPR018391">
    <property type="entry name" value="PQQ_b-propeller_rpt"/>
</dbReference>
<sequence>MKLRLLTMGLALALSGCSTVGSMTSTVGGWFGAGPTKAKPAELVEFKPTVNLSEAWKSEIGDTGGYLMRPQLEGSDVLAAGGGRVERIAVANGISIWKTDTGVKLSAGAGAGQGLVLVGGGKGEMLALNLDTGQLRWKVTLTSEVTGQLLAVPGIVIARTGDGNVHGLDAADGSRKWLYTRSLPALSLRGSGGMVVRDNVMYAGFPGGKLVALNPANGAQLWEATVAVPRGATELERVADVMGNPVVDGVQVCAVAYQGRVACFDRRNGSLLWARDTSSNSGLAMDERNVYVTDDKDAITAYDKVSGRAGWRQDKLARRQVTAPLALGAWVVVADVEGVVHVLSSDDGSFVARAKVGSSVLTAPVDIGPGFAVQTTKGSIVAFRLK</sequence>
<evidence type="ECO:0000259" key="6">
    <source>
        <dbReference type="Pfam" id="PF13360"/>
    </source>
</evidence>
<evidence type="ECO:0000256" key="2">
    <source>
        <dbReference type="ARBA" id="ARBA00023136"/>
    </source>
</evidence>